<accession>A0C2K0</accession>
<organism evidence="1 2">
    <name type="scientific">Paramecium tetraurelia</name>
    <dbReference type="NCBI Taxonomy" id="5888"/>
    <lineage>
        <taxon>Eukaryota</taxon>
        <taxon>Sar</taxon>
        <taxon>Alveolata</taxon>
        <taxon>Ciliophora</taxon>
        <taxon>Intramacronucleata</taxon>
        <taxon>Oligohymenophorea</taxon>
        <taxon>Peniculida</taxon>
        <taxon>Parameciidae</taxon>
        <taxon>Paramecium</taxon>
    </lineage>
</organism>
<dbReference type="Proteomes" id="UP000000600">
    <property type="component" value="Unassembled WGS sequence"/>
</dbReference>
<dbReference type="KEGG" id="ptm:GSPATT00034495001"/>
<evidence type="ECO:0000313" key="2">
    <source>
        <dbReference type="Proteomes" id="UP000000600"/>
    </source>
</evidence>
<dbReference type="OrthoDB" id="10616923at2759"/>
<keyword evidence="2" id="KW-1185">Reference proteome</keyword>
<dbReference type="GeneID" id="5018199"/>
<name>A0C2K0_PARTE</name>
<protein>
    <submittedName>
        <fullName evidence="1">Uncharacterized protein</fullName>
    </submittedName>
</protein>
<evidence type="ECO:0000313" key="1">
    <source>
        <dbReference type="EMBL" id="CAK65017.1"/>
    </source>
</evidence>
<dbReference type="EMBL" id="CT868035">
    <property type="protein sequence ID" value="CAK65017.1"/>
    <property type="molecule type" value="Genomic_DNA"/>
</dbReference>
<gene>
    <name evidence="1" type="ORF">GSPATT00034495001</name>
</gene>
<dbReference type="HOGENOM" id="CLU_2054232_0_0_1"/>
<dbReference type="RefSeq" id="XP_001432414.1">
    <property type="nucleotide sequence ID" value="XM_001432377.1"/>
</dbReference>
<dbReference type="AlphaFoldDB" id="A0C2K0"/>
<sequence length="120" mass="14204">MNQNKNSYIQYGDQLCYVEKIKIIKAGQINGSKPIGIWRIQVDKYCNNKCLVQTIFLKFKQNGEAKMIVQGQITQISINLIKHLRKQLFETKDSQVSQGELENIAFTKFKERVFKWYYIY</sequence>
<dbReference type="InParanoid" id="A0C2K0"/>
<proteinExistence type="predicted"/>
<reference evidence="1 2" key="1">
    <citation type="journal article" date="2006" name="Nature">
        <title>Global trends of whole-genome duplications revealed by the ciliate Paramecium tetraurelia.</title>
        <authorList>
            <consortium name="Genoscope"/>
            <person name="Aury J.-M."/>
            <person name="Jaillon O."/>
            <person name="Duret L."/>
            <person name="Noel B."/>
            <person name="Jubin C."/>
            <person name="Porcel B.M."/>
            <person name="Segurens B."/>
            <person name="Daubin V."/>
            <person name="Anthouard V."/>
            <person name="Aiach N."/>
            <person name="Arnaiz O."/>
            <person name="Billaut A."/>
            <person name="Beisson J."/>
            <person name="Blanc I."/>
            <person name="Bouhouche K."/>
            <person name="Camara F."/>
            <person name="Duharcourt S."/>
            <person name="Guigo R."/>
            <person name="Gogendeau D."/>
            <person name="Katinka M."/>
            <person name="Keller A.-M."/>
            <person name="Kissmehl R."/>
            <person name="Klotz C."/>
            <person name="Koll F."/>
            <person name="Le Moue A."/>
            <person name="Lepere C."/>
            <person name="Malinsky S."/>
            <person name="Nowacki M."/>
            <person name="Nowak J.K."/>
            <person name="Plattner H."/>
            <person name="Poulain J."/>
            <person name="Ruiz F."/>
            <person name="Serrano V."/>
            <person name="Zagulski M."/>
            <person name="Dessen P."/>
            <person name="Betermier M."/>
            <person name="Weissenbach J."/>
            <person name="Scarpelli C."/>
            <person name="Schachter V."/>
            <person name="Sperling L."/>
            <person name="Meyer E."/>
            <person name="Cohen J."/>
            <person name="Wincker P."/>
        </authorList>
    </citation>
    <scope>NUCLEOTIDE SEQUENCE [LARGE SCALE GENOMIC DNA]</scope>
    <source>
        <strain evidence="1 2">Stock d4-2</strain>
    </source>
</reference>